<dbReference type="RefSeq" id="XP_803612.1">
    <property type="nucleotide sequence ID" value="XM_798519.1"/>
</dbReference>
<dbReference type="InParanoid" id="Q38FL8"/>
<dbReference type="EMBL" id="CM000207">
    <property type="protein sequence ID" value="EAN76402.1"/>
    <property type="molecule type" value="Genomic_DNA"/>
</dbReference>
<dbReference type="Proteomes" id="UP000008524">
    <property type="component" value="Chromosome 9"/>
</dbReference>
<accession>Q38FL8</accession>
<protein>
    <submittedName>
        <fullName evidence="1">Uncharacterized protein</fullName>
    </submittedName>
</protein>
<organism evidence="1 2">
    <name type="scientific">Trypanosoma brucei brucei (strain 927/4 GUTat10.1)</name>
    <dbReference type="NCBI Taxonomy" id="185431"/>
    <lineage>
        <taxon>Eukaryota</taxon>
        <taxon>Discoba</taxon>
        <taxon>Euglenozoa</taxon>
        <taxon>Kinetoplastea</taxon>
        <taxon>Metakinetoplastina</taxon>
        <taxon>Trypanosomatida</taxon>
        <taxon>Trypanosomatidae</taxon>
        <taxon>Trypanosoma</taxon>
    </lineage>
</organism>
<keyword evidence="2" id="KW-1185">Reference proteome</keyword>
<dbReference type="PaxDb" id="5691-EAN76402"/>
<dbReference type="KEGG" id="tbr:Tb09.160.1730"/>
<dbReference type="AlphaFoldDB" id="Q38FL8"/>
<reference evidence="1 2" key="2">
    <citation type="journal article" date="2005" name="Science">
        <title>The genome of the African trypanosome Trypanosoma brucei.</title>
        <authorList>
            <person name="Berriman M."/>
            <person name="Ghedin E."/>
            <person name="Hertz-Fowler C."/>
            <person name="Blandin G."/>
            <person name="Renauld H."/>
            <person name="Bartholomeu D.C."/>
            <person name="Lennard N.J."/>
            <person name="Caler E."/>
            <person name="Hamlin N.E."/>
            <person name="Haas B."/>
            <person name="Bohme U."/>
            <person name="Hannick L."/>
            <person name="Aslett M.A."/>
            <person name="Shallom J."/>
            <person name="Marcello L."/>
            <person name="Hou L."/>
            <person name="Wickstead B."/>
            <person name="Alsmark U.C."/>
            <person name="Arrowsmith C."/>
            <person name="Atkin R.J."/>
            <person name="Barron A.J."/>
            <person name="Bringaud F."/>
            <person name="Brooks K."/>
            <person name="Carrington M."/>
            <person name="Cherevach I."/>
            <person name="Chillingworth T.J."/>
            <person name="Churcher C."/>
            <person name="Clark L.N."/>
            <person name="Corton C.H."/>
            <person name="Cronin A."/>
            <person name="Davies R.M."/>
            <person name="Doggett J."/>
            <person name="Djikeng A."/>
            <person name="Feldblyum T."/>
            <person name="Field M.C."/>
            <person name="Fraser A."/>
            <person name="Goodhead I."/>
            <person name="Hance Z."/>
            <person name="Harper D."/>
            <person name="Harris B.R."/>
            <person name="Hauser H."/>
            <person name="Hostetler J."/>
            <person name="Ivens A."/>
            <person name="Jagels K."/>
            <person name="Johnson D."/>
            <person name="Johnson J."/>
            <person name="Jones K."/>
            <person name="Kerhornou A.X."/>
            <person name="Koo H."/>
            <person name="Larke N."/>
            <person name="Landfear S."/>
            <person name="Larkin C."/>
            <person name="Leech V."/>
            <person name="Line A."/>
            <person name="Lord A."/>
            <person name="Macleod A."/>
            <person name="Mooney P.J."/>
            <person name="Moule S."/>
            <person name="Martin D.M."/>
            <person name="Morgan G.W."/>
            <person name="Mungall K."/>
            <person name="Norbertczak H."/>
            <person name="Ormond D."/>
            <person name="Pai G."/>
            <person name="Peacock C.S."/>
            <person name="Peterson J."/>
            <person name="Quail M.A."/>
            <person name="Rabbinowitsch E."/>
            <person name="Rajandream M.A."/>
            <person name="Reitter C."/>
            <person name="Salzberg S.L."/>
            <person name="Sanders M."/>
            <person name="Schobel S."/>
            <person name="Sharp S."/>
            <person name="Simmonds M."/>
            <person name="Simpson A.J."/>
            <person name="Tallon L."/>
            <person name="Turner C.M."/>
            <person name="Tait A."/>
            <person name="Tivey A.R."/>
            <person name="Van Aken S."/>
            <person name="Walker D."/>
            <person name="Wanless D."/>
            <person name="Wang S."/>
            <person name="White B."/>
            <person name="White O."/>
            <person name="Whitehead S."/>
            <person name="Woodward J."/>
            <person name="Wortman J."/>
            <person name="Adams M.D."/>
            <person name="Embley T.M."/>
            <person name="Gull K."/>
            <person name="Ullu E."/>
            <person name="Barry J.D."/>
            <person name="Fairlamb A.H."/>
            <person name="Opperdoes F."/>
            <person name="Barrell B.G."/>
            <person name="Donelson J.E."/>
            <person name="Hall N."/>
            <person name="Fraser C.M."/>
            <person name="Melville S.E."/>
            <person name="El-Sayed N.M."/>
        </authorList>
    </citation>
    <scope>NUCLEOTIDE SEQUENCE [LARGE SCALE GENOMIC DNA]</scope>
    <source>
        <strain evidence="1 2">927/4 GUTat10.1</strain>
    </source>
</reference>
<name>Q38FL8_TRYB2</name>
<proteinExistence type="predicted"/>
<sequence length="114" mass="12950">MTRPLASSVLMQCLPGELTPSSPFSCLLESRICSLLSPLFMLFLLWLMPTKVSVCEEVPLTLVEEMLRPTVLYGVLPRIVHFYFYLLFPHSFVLWVLSTNFSHPPNSDVRATSC</sequence>
<evidence type="ECO:0000313" key="2">
    <source>
        <dbReference type="Proteomes" id="UP000008524"/>
    </source>
</evidence>
<dbReference type="GeneID" id="3660194"/>
<evidence type="ECO:0000313" key="1">
    <source>
        <dbReference type="EMBL" id="EAN76402.1"/>
    </source>
</evidence>
<gene>
    <name evidence="1" type="ORF">Tb09.160.1730</name>
</gene>
<reference evidence="1 2" key="1">
    <citation type="journal article" date="2005" name="Science">
        <title>Comparative genomics of trypanosomatid parasitic protozoa.</title>
        <authorList>
            <person name="El-Sayed N.M."/>
            <person name="Myler P.J."/>
            <person name="Blandin G."/>
            <person name="Berriman M."/>
            <person name="Crabtree J."/>
            <person name="Aggarwal G."/>
            <person name="Caler E."/>
            <person name="Renauld H."/>
            <person name="Worthey E.A."/>
            <person name="Hertz-Fowler C."/>
            <person name="Ghedin E."/>
            <person name="Peacock C."/>
            <person name="Bartholomeu D.C."/>
            <person name="Haas B.J."/>
            <person name="Tran A.N."/>
            <person name="Wortman J.R."/>
            <person name="Alsmark U.C."/>
            <person name="Angiuoli S."/>
            <person name="Anupama A."/>
            <person name="Badger J."/>
            <person name="Bringaud F."/>
            <person name="Cadag E."/>
            <person name="Carlton J.M."/>
            <person name="Cerqueira G.C."/>
            <person name="Creasy T."/>
            <person name="Delcher A.L."/>
            <person name="Djikeng A."/>
            <person name="Embley T.M."/>
            <person name="Hauser C."/>
            <person name="Ivens A.C."/>
            <person name="Kummerfeld S.K."/>
            <person name="Pereira-Leal J.B."/>
            <person name="Nilsson D."/>
            <person name="Peterson J."/>
            <person name="Salzberg S.L."/>
            <person name="Shallom J."/>
            <person name="Silva J.C."/>
            <person name="Sundaram J."/>
            <person name="Westenberger S."/>
            <person name="White O."/>
            <person name="Melville S.E."/>
            <person name="Donelson J.E."/>
            <person name="Andersson B."/>
            <person name="Stuart K.D."/>
            <person name="Hall N."/>
        </authorList>
    </citation>
    <scope>NUCLEOTIDE SEQUENCE [LARGE SCALE GENOMIC DNA]</scope>
    <source>
        <strain evidence="1 2">927/4 GUTat10.1</strain>
    </source>
</reference>